<accession>A0A8J1U2S7</accession>
<sequence length="340" mass="39228">MEEAKVHLAEKGWAIIENALDHADCDRYVNKYKQWLQHVKKVEGGFPENYKSLLTEYRSGHMEPSWEIRLKVKPLFAKLWGTDKLLSSFDVAAIGRPPEEGATEFQTEGSHWLHCDQSAERIGLHGYQGAVYLETADEDDWCFHVLEGSHGYHTDFYDEHPQHINNSIKQTYHNLTNDEVTWYKNKGAVEKRIGVPKGGLLLWDSRTIHANALPIKGRKHPKRWRYILIVAMLPAIWTNEGDLATKQESYEKMYNTGHWAAEGVEYYPPGKHTNDQNSITELPAIAKTIEAKQLAGVIPYDFYDGEPCGPEWRPEWKTYEESCRKWGKDNVGPREANQYL</sequence>
<dbReference type="PANTHER" id="PTHR31630">
    <property type="entry name" value="PHYTANOYL-COA DIOXYGENASE-RELATED-RELATED"/>
    <property type="match status" value="1"/>
</dbReference>
<name>A0A8J1U2S7_OWEFU</name>
<protein>
    <submittedName>
        <fullName evidence="1">Uncharacterized protein</fullName>
    </submittedName>
</protein>
<keyword evidence="2" id="KW-1185">Reference proteome</keyword>
<organism evidence="1 2">
    <name type="scientific">Owenia fusiformis</name>
    <name type="common">Polychaete worm</name>
    <dbReference type="NCBI Taxonomy" id="6347"/>
    <lineage>
        <taxon>Eukaryota</taxon>
        <taxon>Metazoa</taxon>
        <taxon>Spiralia</taxon>
        <taxon>Lophotrochozoa</taxon>
        <taxon>Annelida</taxon>
        <taxon>Polychaeta</taxon>
        <taxon>Sedentaria</taxon>
        <taxon>Canalipalpata</taxon>
        <taxon>Sabellida</taxon>
        <taxon>Oweniida</taxon>
        <taxon>Oweniidae</taxon>
        <taxon>Owenia</taxon>
    </lineage>
</organism>
<dbReference type="PANTHER" id="PTHR31630:SF10">
    <property type="entry name" value="PHYTANOYL-COA DIOXYGENASE"/>
    <property type="match status" value="1"/>
</dbReference>
<dbReference type="EMBL" id="CAIIXF020000008">
    <property type="protein sequence ID" value="CAH1791153.1"/>
    <property type="molecule type" value="Genomic_DNA"/>
</dbReference>
<evidence type="ECO:0000313" key="2">
    <source>
        <dbReference type="Proteomes" id="UP000749559"/>
    </source>
</evidence>
<dbReference type="AlphaFoldDB" id="A0A8J1U2S7"/>
<comment type="caution">
    <text evidence="1">The sequence shown here is derived from an EMBL/GenBank/DDBJ whole genome shotgun (WGS) entry which is preliminary data.</text>
</comment>
<evidence type="ECO:0000313" key="1">
    <source>
        <dbReference type="EMBL" id="CAH1791153.1"/>
    </source>
</evidence>
<reference evidence="1" key="1">
    <citation type="submission" date="2022-03" db="EMBL/GenBank/DDBJ databases">
        <authorList>
            <person name="Martin C."/>
        </authorList>
    </citation>
    <scope>NUCLEOTIDE SEQUENCE</scope>
</reference>
<dbReference type="Proteomes" id="UP000749559">
    <property type="component" value="Unassembled WGS sequence"/>
</dbReference>
<gene>
    <name evidence="1" type="ORF">OFUS_LOCUS16271</name>
</gene>
<proteinExistence type="predicted"/>
<dbReference type="Gene3D" id="2.60.120.620">
    <property type="entry name" value="q2cbj1_9rhob like domain"/>
    <property type="match status" value="1"/>
</dbReference>
<dbReference type="OrthoDB" id="445007at2759"/>
<dbReference type="SUPFAM" id="SSF51197">
    <property type="entry name" value="Clavaminate synthase-like"/>
    <property type="match status" value="1"/>
</dbReference>